<dbReference type="Gene3D" id="1.10.540.10">
    <property type="entry name" value="Acyl-CoA dehydrogenase/oxidase, N-terminal domain"/>
    <property type="match status" value="1"/>
</dbReference>
<dbReference type="PROSITE" id="PS00072">
    <property type="entry name" value="ACYL_COA_DH_1"/>
    <property type="match status" value="1"/>
</dbReference>
<dbReference type="EMBL" id="RJKE01000001">
    <property type="protein sequence ID" value="ROO87914.1"/>
    <property type="molecule type" value="Genomic_DNA"/>
</dbReference>
<comment type="pathway">
    <text evidence="2">Siderophore biosynthesis; mycobactin biosynthesis.</text>
</comment>
<evidence type="ECO:0000256" key="5">
    <source>
        <dbReference type="ARBA" id="ARBA00022827"/>
    </source>
</evidence>
<evidence type="ECO:0000256" key="6">
    <source>
        <dbReference type="ARBA" id="ARBA00023002"/>
    </source>
</evidence>
<dbReference type="InterPro" id="IPR050741">
    <property type="entry name" value="Acyl-CoA_dehydrogenase"/>
</dbReference>
<comment type="cofactor">
    <cofactor evidence="1 10">
        <name>FAD</name>
        <dbReference type="ChEBI" id="CHEBI:57692"/>
    </cofactor>
</comment>
<evidence type="ECO:0000256" key="9">
    <source>
        <dbReference type="ARBA" id="ARBA00042660"/>
    </source>
</evidence>
<gene>
    <name evidence="14" type="ORF">EDD29_5562</name>
</gene>
<keyword evidence="15" id="KW-1185">Reference proteome</keyword>
<accession>A0A3N1D304</accession>
<comment type="similarity">
    <text evidence="3 10">Belongs to the acyl-CoA dehydrogenase family.</text>
</comment>
<evidence type="ECO:0000256" key="1">
    <source>
        <dbReference type="ARBA" id="ARBA00001974"/>
    </source>
</evidence>
<dbReference type="Proteomes" id="UP000272400">
    <property type="component" value="Unassembled WGS sequence"/>
</dbReference>
<dbReference type="PANTHER" id="PTHR48083:SF20">
    <property type="entry name" value="LONG-CHAIN SPECIFIC ACYL-COA DEHYDROGENASE, MITOCHONDRIAL"/>
    <property type="match status" value="1"/>
</dbReference>
<dbReference type="Pfam" id="PF02771">
    <property type="entry name" value="Acyl-CoA_dh_N"/>
    <property type="match status" value="1"/>
</dbReference>
<dbReference type="AlphaFoldDB" id="A0A3N1D304"/>
<feature type="domain" description="Acyl-CoA dehydrogenase/oxidase N-terminal" evidence="13">
    <location>
        <begin position="8"/>
        <end position="119"/>
    </location>
</feature>
<evidence type="ECO:0000259" key="12">
    <source>
        <dbReference type="Pfam" id="PF02770"/>
    </source>
</evidence>
<dbReference type="PANTHER" id="PTHR48083">
    <property type="entry name" value="MEDIUM-CHAIN SPECIFIC ACYL-COA DEHYDROGENASE, MITOCHONDRIAL-RELATED"/>
    <property type="match status" value="1"/>
</dbReference>
<dbReference type="SUPFAM" id="SSF47203">
    <property type="entry name" value="Acyl-CoA dehydrogenase C-terminal domain-like"/>
    <property type="match status" value="1"/>
</dbReference>
<evidence type="ECO:0000259" key="13">
    <source>
        <dbReference type="Pfam" id="PF02771"/>
    </source>
</evidence>
<dbReference type="RefSeq" id="WP_123667144.1">
    <property type="nucleotide sequence ID" value="NZ_RJKE01000001.1"/>
</dbReference>
<name>A0A3N1D304_9ACTN</name>
<keyword evidence="6 10" id="KW-0560">Oxidoreductase</keyword>
<dbReference type="GO" id="GO:0033539">
    <property type="term" value="P:fatty acid beta-oxidation using acyl-CoA dehydrogenase"/>
    <property type="evidence" value="ECO:0007669"/>
    <property type="project" value="TreeGrafter"/>
</dbReference>
<feature type="domain" description="Acyl-CoA dehydrogenase/oxidase C-terminal" evidence="11">
    <location>
        <begin position="232"/>
        <end position="380"/>
    </location>
</feature>
<dbReference type="InterPro" id="IPR006091">
    <property type="entry name" value="Acyl-CoA_Oxase/DH_mid-dom"/>
</dbReference>
<dbReference type="Pfam" id="PF00441">
    <property type="entry name" value="Acyl-CoA_dh_1"/>
    <property type="match status" value="1"/>
</dbReference>
<dbReference type="InterPro" id="IPR009100">
    <property type="entry name" value="AcylCoA_DH/oxidase_NM_dom_sf"/>
</dbReference>
<protein>
    <recommendedName>
        <fullName evidence="8">Acyl-[acyl-carrier-protein] dehydrogenase MbtN</fullName>
    </recommendedName>
    <alternativeName>
        <fullName evidence="9">Mycobactin synthase protein N</fullName>
    </alternativeName>
</protein>
<evidence type="ECO:0000259" key="11">
    <source>
        <dbReference type="Pfam" id="PF00441"/>
    </source>
</evidence>
<organism evidence="14 15">
    <name type="scientific">Actinocorallia herbida</name>
    <dbReference type="NCBI Taxonomy" id="58109"/>
    <lineage>
        <taxon>Bacteria</taxon>
        <taxon>Bacillati</taxon>
        <taxon>Actinomycetota</taxon>
        <taxon>Actinomycetes</taxon>
        <taxon>Streptosporangiales</taxon>
        <taxon>Thermomonosporaceae</taxon>
        <taxon>Actinocorallia</taxon>
    </lineage>
</organism>
<evidence type="ECO:0000256" key="2">
    <source>
        <dbReference type="ARBA" id="ARBA00005102"/>
    </source>
</evidence>
<sequence>MEREIFEDEHRQFRAAVREFVQRELVPNGEKWEKAGLVDREVFVKAAEVGLLGFNVEEEFGGGGVDDFRFNAIIAEEMSYARVSGPGFALHNDIVAGYLRRLASPEQKQRWLPPFAAGEEIWAIAMSEPGAGSDLKGITTTAVRDGDEWVISGAKTFISNGINADRVIVVAKSDPSPDAGSKAFSLFVVERGMKGFERGRNLDKIGLKAQDTSELFFDGVRVPHANLLGTEGRGFYHLMENLPEERLSIAVSAVAGSRSVLDETIEYVKTRTAFGKPIASFQNTRFVIAELETEVDIAQVYLDRCLERAVAGTLTDVEAAKAKWWTSELQQKVVTKCLQLHGGYGFMAEYPVAKAFVDARIQTIYGGSTEIMKEIVGRSLGV</sequence>
<evidence type="ECO:0000256" key="3">
    <source>
        <dbReference type="ARBA" id="ARBA00009347"/>
    </source>
</evidence>
<dbReference type="InterPro" id="IPR046373">
    <property type="entry name" value="Acyl-CoA_Oxase/DH_mid-dom_sf"/>
</dbReference>
<dbReference type="InterPro" id="IPR006089">
    <property type="entry name" value="Acyl-CoA_DH_CS"/>
</dbReference>
<dbReference type="SUPFAM" id="SSF56645">
    <property type="entry name" value="Acyl-CoA dehydrogenase NM domain-like"/>
    <property type="match status" value="1"/>
</dbReference>
<evidence type="ECO:0000256" key="10">
    <source>
        <dbReference type="RuleBase" id="RU362125"/>
    </source>
</evidence>
<dbReference type="Gene3D" id="1.20.140.10">
    <property type="entry name" value="Butyryl-CoA Dehydrogenase, subunit A, domain 3"/>
    <property type="match status" value="1"/>
</dbReference>
<dbReference type="FunFam" id="1.20.140.10:FF:000001">
    <property type="entry name" value="Acyl-CoA dehydrogenase"/>
    <property type="match status" value="1"/>
</dbReference>
<evidence type="ECO:0000256" key="7">
    <source>
        <dbReference type="ARBA" id="ARBA00037085"/>
    </source>
</evidence>
<feature type="domain" description="Acyl-CoA oxidase/dehydrogenase middle" evidence="12">
    <location>
        <begin position="123"/>
        <end position="220"/>
    </location>
</feature>
<evidence type="ECO:0000313" key="14">
    <source>
        <dbReference type="EMBL" id="ROO87914.1"/>
    </source>
</evidence>
<dbReference type="GO" id="GO:0005737">
    <property type="term" value="C:cytoplasm"/>
    <property type="evidence" value="ECO:0007669"/>
    <property type="project" value="TreeGrafter"/>
</dbReference>
<proteinExistence type="inferred from homology"/>
<keyword evidence="4 10" id="KW-0285">Flavoprotein</keyword>
<dbReference type="GO" id="GO:0003995">
    <property type="term" value="F:acyl-CoA dehydrogenase activity"/>
    <property type="evidence" value="ECO:0007669"/>
    <property type="project" value="InterPro"/>
</dbReference>
<keyword evidence="5 10" id="KW-0274">FAD</keyword>
<evidence type="ECO:0000256" key="8">
    <source>
        <dbReference type="ARBA" id="ARBA00040394"/>
    </source>
</evidence>
<dbReference type="GO" id="GO:0050660">
    <property type="term" value="F:flavin adenine dinucleotide binding"/>
    <property type="evidence" value="ECO:0007669"/>
    <property type="project" value="InterPro"/>
</dbReference>
<dbReference type="Pfam" id="PF02770">
    <property type="entry name" value="Acyl-CoA_dh_M"/>
    <property type="match status" value="1"/>
</dbReference>
<dbReference type="FunFam" id="2.40.110.10:FF:000002">
    <property type="entry name" value="Acyl-CoA dehydrogenase fadE12"/>
    <property type="match status" value="1"/>
</dbReference>
<comment type="caution">
    <text evidence="14">The sequence shown here is derived from an EMBL/GenBank/DDBJ whole genome shotgun (WGS) entry which is preliminary data.</text>
</comment>
<comment type="function">
    <text evidence="7">Catalyzes the dehydrogenation at the alpha-beta position of ACP-bound acyl chains. This results in the introduction of a double bond in the lipidic chain, which is further transferred to the epsilon-amino group of lysine residue in the mycobactin core by MbtK.</text>
</comment>
<dbReference type="InterPro" id="IPR013786">
    <property type="entry name" value="AcylCoA_DH/ox_N"/>
</dbReference>
<dbReference type="Gene3D" id="2.40.110.10">
    <property type="entry name" value="Butyryl-CoA Dehydrogenase, subunit A, domain 2"/>
    <property type="match status" value="1"/>
</dbReference>
<evidence type="ECO:0000256" key="4">
    <source>
        <dbReference type="ARBA" id="ARBA00022630"/>
    </source>
</evidence>
<dbReference type="OrthoDB" id="5241155at2"/>
<dbReference type="PROSITE" id="PS00073">
    <property type="entry name" value="ACYL_COA_DH_2"/>
    <property type="match status" value="1"/>
</dbReference>
<dbReference type="InterPro" id="IPR037069">
    <property type="entry name" value="AcylCoA_DH/ox_N_sf"/>
</dbReference>
<evidence type="ECO:0000313" key="15">
    <source>
        <dbReference type="Proteomes" id="UP000272400"/>
    </source>
</evidence>
<dbReference type="InterPro" id="IPR009075">
    <property type="entry name" value="AcylCo_DH/oxidase_C"/>
</dbReference>
<dbReference type="InterPro" id="IPR036250">
    <property type="entry name" value="AcylCo_DH-like_C"/>
</dbReference>
<reference evidence="14 15" key="1">
    <citation type="submission" date="2018-11" db="EMBL/GenBank/DDBJ databases">
        <title>Sequencing the genomes of 1000 actinobacteria strains.</title>
        <authorList>
            <person name="Klenk H.-P."/>
        </authorList>
    </citation>
    <scope>NUCLEOTIDE SEQUENCE [LARGE SCALE GENOMIC DNA]</scope>
    <source>
        <strain evidence="14 15">DSM 44254</strain>
    </source>
</reference>